<dbReference type="Gene3D" id="3.40.50.720">
    <property type="entry name" value="NAD(P)-binding Rossmann-like Domain"/>
    <property type="match status" value="1"/>
</dbReference>
<gene>
    <name evidence="2" type="ORF">QRT04_03215</name>
</gene>
<evidence type="ECO:0000313" key="3">
    <source>
        <dbReference type="Proteomes" id="UP001529338"/>
    </source>
</evidence>
<dbReference type="InterPro" id="IPR003781">
    <property type="entry name" value="CoA-bd"/>
</dbReference>
<accession>A0ABT7SCL9</accession>
<name>A0ABT7SCL9_9CELL</name>
<comment type="caution">
    <text evidence="2">The sequence shown here is derived from an EMBL/GenBank/DDBJ whole genome shotgun (WGS) entry which is preliminary data.</text>
</comment>
<feature type="domain" description="CoA-binding" evidence="1">
    <location>
        <begin position="50"/>
        <end position="133"/>
    </location>
</feature>
<dbReference type="EMBL" id="JAUCGQ010000001">
    <property type="protein sequence ID" value="MDM7853932.1"/>
    <property type="molecule type" value="Genomic_DNA"/>
</dbReference>
<evidence type="ECO:0000259" key="1">
    <source>
        <dbReference type="Pfam" id="PF13380"/>
    </source>
</evidence>
<sequence>MDPIEILRSARAAVLHDWPSEDVPRALVLAGLDVTFQGGPDPTDLYVMRLVDGHPETSPVTGLPERADIIYSHRPAAELPGLLAQAQRLGAATLWHQSGRNEEGEKDATGVYLTPTEVEHMTALAHAAGVAFVSAPYIVAAAAAARSH</sequence>
<organism evidence="2 3">
    <name type="scientific">Cellulomonas alba</name>
    <dbReference type="NCBI Taxonomy" id="3053467"/>
    <lineage>
        <taxon>Bacteria</taxon>
        <taxon>Bacillati</taxon>
        <taxon>Actinomycetota</taxon>
        <taxon>Actinomycetes</taxon>
        <taxon>Micrococcales</taxon>
        <taxon>Cellulomonadaceae</taxon>
        <taxon>Cellulomonas</taxon>
    </lineage>
</organism>
<proteinExistence type="predicted"/>
<dbReference type="Proteomes" id="UP001529338">
    <property type="component" value="Unassembled WGS sequence"/>
</dbReference>
<reference evidence="2 3" key="1">
    <citation type="submission" date="2023-06" db="EMBL/GenBank/DDBJ databases">
        <title>Cellulomonas sp. MW4 Whole genome sequence.</title>
        <authorList>
            <person name="Park S."/>
        </authorList>
    </citation>
    <scope>NUCLEOTIDE SEQUENCE [LARGE SCALE GENOMIC DNA]</scope>
    <source>
        <strain evidence="2 3">MW4</strain>
    </source>
</reference>
<dbReference type="Pfam" id="PF13380">
    <property type="entry name" value="CoA_binding_2"/>
    <property type="match status" value="1"/>
</dbReference>
<protein>
    <submittedName>
        <fullName evidence="2">CoA-binding protein</fullName>
    </submittedName>
</protein>
<keyword evidence="3" id="KW-1185">Reference proteome</keyword>
<dbReference type="RefSeq" id="WP_289453455.1">
    <property type="nucleotide sequence ID" value="NZ_JAUCGQ010000001.1"/>
</dbReference>
<evidence type="ECO:0000313" key="2">
    <source>
        <dbReference type="EMBL" id="MDM7853932.1"/>
    </source>
</evidence>